<evidence type="ECO:0000313" key="2">
    <source>
        <dbReference type="Proteomes" id="UP000558089"/>
    </source>
</evidence>
<name>A0A850NG72_9FLAO</name>
<dbReference type="Gene3D" id="3.30.70.1280">
    <property type="entry name" value="SP0830-like domains"/>
    <property type="match status" value="1"/>
</dbReference>
<dbReference type="RefSeq" id="WP_176619334.1">
    <property type="nucleotide sequence ID" value="NZ_WYET01000001.1"/>
</dbReference>
<gene>
    <name evidence="1" type="ORF">GUA46_03665</name>
</gene>
<dbReference type="PANTHER" id="PTHR36439">
    <property type="entry name" value="BLL4334 PROTEIN"/>
    <property type="match status" value="1"/>
</dbReference>
<dbReference type="Pfam" id="PF08002">
    <property type="entry name" value="DUF1697"/>
    <property type="match status" value="1"/>
</dbReference>
<keyword evidence="2" id="KW-1185">Reference proteome</keyword>
<dbReference type="PIRSF" id="PIRSF008502">
    <property type="entry name" value="UCP008502"/>
    <property type="match status" value="1"/>
</dbReference>
<evidence type="ECO:0000313" key="1">
    <source>
        <dbReference type="EMBL" id="NVN17428.1"/>
    </source>
</evidence>
<comment type="caution">
    <text evidence="1">The sequence shown here is derived from an EMBL/GenBank/DDBJ whole genome shotgun (WGS) entry which is preliminary data.</text>
</comment>
<organism evidence="1 2">
    <name type="scientific">Flagellimonas chongwuensis</name>
    <dbReference type="NCBI Taxonomy" id="2697365"/>
    <lineage>
        <taxon>Bacteria</taxon>
        <taxon>Pseudomonadati</taxon>
        <taxon>Bacteroidota</taxon>
        <taxon>Flavobacteriia</taxon>
        <taxon>Flavobacteriales</taxon>
        <taxon>Flavobacteriaceae</taxon>
        <taxon>Flagellimonas</taxon>
    </lineage>
</organism>
<protein>
    <submittedName>
        <fullName evidence="1">DUF1697 domain-containing protein</fullName>
    </submittedName>
</protein>
<dbReference type="Gene3D" id="3.30.70.1260">
    <property type="entry name" value="bacterial protein sp0830 like"/>
    <property type="match status" value="1"/>
</dbReference>
<reference evidence="1 2" key="1">
    <citation type="submission" date="2020-01" db="EMBL/GenBank/DDBJ databases">
        <title>Draft Genome Analysis of Muricauda sp. HICW Isolated from coastal seawater of PR China.</title>
        <authorList>
            <person name="Chen M.-X."/>
        </authorList>
    </citation>
    <scope>NUCLEOTIDE SEQUENCE [LARGE SCALE GENOMIC DNA]</scope>
    <source>
        <strain evidence="1 2">HICW</strain>
    </source>
</reference>
<proteinExistence type="predicted"/>
<dbReference type="PANTHER" id="PTHR36439:SF1">
    <property type="entry name" value="DUF1697 DOMAIN-CONTAINING PROTEIN"/>
    <property type="match status" value="1"/>
</dbReference>
<accession>A0A850NG72</accession>
<dbReference type="EMBL" id="WYET01000001">
    <property type="protein sequence ID" value="NVN17428.1"/>
    <property type="molecule type" value="Genomic_DNA"/>
</dbReference>
<dbReference type="AlphaFoldDB" id="A0A850NG72"/>
<dbReference type="Proteomes" id="UP000558089">
    <property type="component" value="Unassembled WGS sequence"/>
</dbReference>
<dbReference type="InterPro" id="IPR012545">
    <property type="entry name" value="DUF1697"/>
</dbReference>
<sequence length="184" mass="21088">MESIIMGNTHIALLRGINVSGQKKIKMADLRQILEENGLKNVKTYIQSGNIIFDSEPVDRSALQEKIAIIIRQQFGFDVPTLVLRKNDVEHILKANPFHEEAEENKLYYVLLKSTPKEVLVEQFNQLQFEHEGFKITDTCVYLFCKGGYGKAKLNNNLIENKLKVEATTRNHKTMLKLLELVSD</sequence>
<dbReference type="SUPFAM" id="SSF160379">
    <property type="entry name" value="SP0830-like"/>
    <property type="match status" value="1"/>
</dbReference>